<feature type="region of interest" description="Disordered" evidence="1">
    <location>
        <begin position="101"/>
        <end position="193"/>
    </location>
</feature>
<keyword evidence="3" id="KW-1185">Reference proteome</keyword>
<feature type="compositionally biased region" description="Basic and acidic residues" evidence="1">
    <location>
        <begin position="514"/>
        <end position="550"/>
    </location>
</feature>
<comment type="caution">
    <text evidence="2">The sequence shown here is derived from an EMBL/GenBank/DDBJ whole genome shotgun (WGS) entry which is preliminary data.</text>
</comment>
<evidence type="ECO:0000313" key="2">
    <source>
        <dbReference type="EMBL" id="VEL36186.1"/>
    </source>
</evidence>
<protein>
    <submittedName>
        <fullName evidence="2">Uncharacterized protein</fullName>
    </submittedName>
</protein>
<feature type="region of interest" description="Disordered" evidence="1">
    <location>
        <begin position="234"/>
        <end position="258"/>
    </location>
</feature>
<dbReference type="Proteomes" id="UP000784294">
    <property type="component" value="Unassembled WGS sequence"/>
</dbReference>
<proteinExistence type="predicted"/>
<gene>
    <name evidence="2" type="ORF">PXEA_LOCUS29626</name>
</gene>
<dbReference type="SUPFAM" id="SSF48371">
    <property type="entry name" value="ARM repeat"/>
    <property type="match status" value="1"/>
</dbReference>
<organism evidence="2 3">
    <name type="scientific">Protopolystoma xenopodis</name>
    <dbReference type="NCBI Taxonomy" id="117903"/>
    <lineage>
        <taxon>Eukaryota</taxon>
        <taxon>Metazoa</taxon>
        <taxon>Spiralia</taxon>
        <taxon>Lophotrochozoa</taxon>
        <taxon>Platyhelminthes</taxon>
        <taxon>Monogenea</taxon>
        <taxon>Polyopisthocotylea</taxon>
        <taxon>Polystomatidea</taxon>
        <taxon>Polystomatidae</taxon>
        <taxon>Protopolystoma</taxon>
    </lineage>
</organism>
<sequence length="767" mass="86349">MASSLSLSGPTTSLDYEAGSGSDNTAEADVVCNKHAFAYLLEAEFDKAFNILLRVPCTNILEEVANQSDDFAYHIRPLFEYVWATLEDHAFDIFPELLNRELTGPEPRGRPARDDRPSRHGKSVTLSERTLRRSRVLGPETDEPRRPRVSLLQRHLAASTSRRRATKPSSRVDLEREAVGSVEEVETETETEEANVNVDVDVDVDVDVNVDVDVDVDVDVESGGYEAGVYHLGEGARPRGASTRQRVRGPLSGDTSRCPRRQQAVGRFVHLRGFWERMLTRVLGELRVDNIFCPGRRVWSRLLFLFHMTHYVPALTDRLAVHMDAWLPPLLVCLQSSYDSVQQEACCLLAYLVSSYRLLQRLHSASRNLLVANITLETLDAISRRTDNYPVFHGLLGYMLHSLPSLAIIDSLLVCIPHVADDPASLLARDWGLFVFYAVKHWPANALRMDAFYARRLIGLLEHSALRPHSRRSARLALGYLTRRLRMRSQLITSWMPKEGDLEATETLSPRQETYTRTHIQTDRQVDVRKERNRVADRERKMETDKEKEQISPLPDPTHNLASTASQEPINSPIAGGCQALLRSNWPISSVPHRENMTFRLSESAVIDIRKLETGQPAASLGLHIISFSLPVCFQPSYSVSTVRTAQFRDYSRLKIYTRFNQFCQWPCPFLSSHSLAHLTLFLARKALCLSACSTLSISTLLSAHLYCCLSYPPSSPLFQSLALEPVLMTCLSSSFSDSRLLHVSTPASSCPTLPPFVPVYTSLRLL</sequence>
<feature type="region of interest" description="Disordered" evidence="1">
    <location>
        <begin position="503"/>
        <end position="567"/>
    </location>
</feature>
<evidence type="ECO:0000256" key="1">
    <source>
        <dbReference type="SAM" id="MobiDB-lite"/>
    </source>
</evidence>
<accession>A0A3S5BRG6</accession>
<dbReference type="OrthoDB" id="6233843at2759"/>
<feature type="compositionally biased region" description="Acidic residues" evidence="1">
    <location>
        <begin position="183"/>
        <end position="193"/>
    </location>
</feature>
<feature type="compositionally biased region" description="Basic and acidic residues" evidence="1">
    <location>
        <begin position="107"/>
        <end position="118"/>
    </location>
</feature>
<reference evidence="2" key="1">
    <citation type="submission" date="2018-11" db="EMBL/GenBank/DDBJ databases">
        <authorList>
            <consortium name="Pathogen Informatics"/>
        </authorList>
    </citation>
    <scope>NUCLEOTIDE SEQUENCE</scope>
</reference>
<evidence type="ECO:0000313" key="3">
    <source>
        <dbReference type="Proteomes" id="UP000784294"/>
    </source>
</evidence>
<name>A0A3S5BRG6_9PLAT</name>
<dbReference type="AlphaFoldDB" id="A0A3S5BRG6"/>
<dbReference type="InterPro" id="IPR016024">
    <property type="entry name" value="ARM-type_fold"/>
</dbReference>
<dbReference type="EMBL" id="CAAALY010251618">
    <property type="protein sequence ID" value="VEL36186.1"/>
    <property type="molecule type" value="Genomic_DNA"/>
</dbReference>